<gene>
    <name evidence="2" type="ORF">E6O75_ATG02189</name>
</gene>
<dbReference type="InterPro" id="IPR002347">
    <property type="entry name" value="SDR_fam"/>
</dbReference>
<dbReference type="AlphaFoldDB" id="A0A4Z1P4W5"/>
<dbReference type="EMBL" id="SNSC02000007">
    <property type="protein sequence ID" value="TID23015.1"/>
    <property type="molecule type" value="Genomic_DNA"/>
</dbReference>
<dbReference type="Proteomes" id="UP000298493">
    <property type="component" value="Unassembled WGS sequence"/>
</dbReference>
<comment type="caution">
    <text evidence="2">The sequence shown here is derived from an EMBL/GenBank/DDBJ whole genome shotgun (WGS) entry which is preliminary data.</text>
</comment>
<dbReference type="PANTHER" id="PTHR43157">
    <property type="entry name" value="PHOSPHATIDYLINOSITOL-GLYCAN BIOSYNTHESIS CLASS F PROTEIN-RELATED"/>
    <property type="match status" value="1"/>
</dbReference>
<protein>
    <submittedName>
        <fullName evidence="2">NAD(P)-binding protein</fullName>
    </submittedName>
</protein>
<reference evidence="2 3" key="1">
    <citation type="submission" date="2019-04" db="EMBL/GenBank/DDBJ databases">
        <title>High contiguity whole genome sequence and gene annotation resource for two Venturia nashicola isolates.</title>
        <authorList>
            <person name="Prokchorchik M."/>
            <person name="Won K."/>
            <person name="Lee Y."/>
            <person name="Choi E.D."/>
            <person name="Segonzac C."/>
            <person name="Sohn K.H."/>
        </authorList>
    </citation>
    <scope>NUCLEOTIDE SEQUENCE [LARGE SCALE GENOMIC DNA]</scope>
    <source>
        <strain evidence="2 3">PRI2</strain>
    </source>
</reference>
<keyword evidence="1" id="KW-0560">Oxidoreductase</keyword>
<evidence type="ECO:0000313" key="3">
    <source>
        <dbReference type="Proteomes" id="UP000298493"/>
    </source>
</evidence>
<sequence>MAAMAKTIVATGTSSGLGFEAIKQLFVQPETTYNFILGVQNTTTAQSAYGDLPSPSLEHALTILPLELTDLRTVKKFASQVLQTLGSNNIDILFLNAALVKSAEEAGVNGSKYNEPYLVNHLSQHYLIHLLRDKLVSSHSRIVFVSSGSLSSFTEIKSLDEVVKAQNGAGFFSIYPATKFVQLLSAHWWRRELTGQCEVLAVSPGKYKSHHGKQGSWQRNVDLVVPEHVMKDAKSMEEGARSILAAFTRSDFPEDMDQIFLTSWGEWWPKDKFQLSLNMELQDKWAVSRETIEKEELVD</sequence>
<name>A0A4Z1P4W5_9PEZI</name>
<dbReference type="STRING" id="86259.A0A4Z1P4W5"/>
<dbReference type="PANTHER" id="PTHR43157:SF31">
    <property type="entry name" value="PHOSPHATIDYLINOSITOL-GLYCAN BIOSYNTHESIS CLASS F PROTEIN"/>
    <property type="match status" value="1"/>
</dbReference>
<evidence type="ECO:0000313" key="2">
    <source>
        <dbReference type="EMBL" id="TID23015.1"/>
    </source>
</evidence>
<organism evidence="2 3">
    <name type="scientific">Venturia nashicola</name>
    <dbReference type="NCBI Taxonomy" id="86259"/>
    <lineage>
        <taxon>Eukaryota</taxon>
        <taxon>Fungi</taxon>
        <taxon>Dikarya</taxon>
        <taxon>Ascomycota</taxon>
        <taxon>Pezizomycotina</taxon>
        <taxon>Dothideomycetes</taxon>
        <taxon>Pleosporomycetidae</taxon>
        <taxon>Venturiales</taxon>
        <taxon>Venturiaceae</taxon>
        <taxon>Venturia</taxon>
    </lineage>
</organism>
<accession>A0A4Z1P4W5</accession>
<evidence type="ECO:0000256" key="1">
    <source>
        <dbReference type="ARBA" id="ARBA00023002"/>
    </source>
</evidence>
<dbReference type="Pfam" id="PF00106">
    <property type="entry name" value="adh_short"/>
    <property type="match status" value="1"/>
</dbReference>
<proteinExistence type="predicted"/>
<dbReference type="SUPFAM" id="SSF51735">
    <property type="entry name" value="NAD(P)-binding Rossmann-fold domains"/>
    <property type="match status" value="1"/>
</dbReference>
<keyword evidence="3" id="KW-1185">Reference proteome</keyword>
<dbReference type="Gene3D" id="3.40.50.720">
    <property type="entry name" value="NAD(P)-binding Rossmann-like Domain"/>
    <property type="match status" value="1"/>
</dbReference>
<dbReference type="InterPro" id="IPR036291">
    <property type="entry name" value="NAD(P)-bd_dom_sf"/>
</dbReference>
<dbReference type="GO" id="GO:0016491">
    <property type="term" value="F:oxidoreductase activity"/>
    <property type="evidence" value="ECO:0007669"/>
    <property type="project" value="UniProtKB-KW"/>
</dbReference>